<dbReference type="AlphaFoldDB" id="A0A101JDI5"/>
<dbReference type="InterPro" id="IPR036513">
    <property type="entry name" value="STAS_dom_sf"/>
</dbReference>
<dbReference type="InterPro" id="IPR002645">
    <property type="entry name" value="STAS_dom"/>
</dbReference>
<comment type="caution">
    <text evidence="2">The sequence shown here is derived from an EMBL/GenBank/DDBJ whole genome shotgun (WGS) entry which is preliminary data.</text>
</comment>
<dbReference type="InterPro" id="IPR058548">
    <property type="entry name" value="MlaB-like_STAS"/>
</dbReference>
<sequence length="112" mass="11892">MAAEPGPTPSPSVDITAAGAERAQVTLAGDLGTGAARELEERLADRRLDETAEWALDMSGVTHLDLACAYALLRAATEQRPKNAALTIRGARHDVQRTLRQAGFKAVAVIEE</sequence>
<gene>
    <name evidence="2" type="ORF">ADL12_36165</name>
</gene>
<evidence type="ECO:0000259" key="1">
    <source>
        <dbReference type="PROSITE" id="PS50801"/>
    </source>
</evidence>
<proteinExistence type="predicted"/>
<keyword evidence="3" id="KW-1185">Reference proteome</keyword>
<accession>A0A101JDI5</accession>
<dbReference type="PROSITE" id="PS50801">
    <property type="entry name" value="STAS"/>
    <property type="match status" value="1"/>
</dbReference>
<dbReference type="CDD" id="cd07043">
    <property type="entry name" value="STAS_anti-anti-sigma_factors"/>
    <property type="match status" value="1"/>
</dbReference>
<dbReference type="Proteomes" id="UP000053923">
    <property type="component" value="Unassembled WGS sequence"/>
</dbReference>
<protein>
    <recommendedName>
        <fullName evidence="1">STAS domain-containing protein</fullName>
    </recommendedName>
</protein>
<dbReference type="SUPFAM" id="SSF52091">
    <property type="entry name" value="SpoIIaa-like"/>
    <property type="match status" value="1"/>
</dbReference>
<dbReference type="RefSeq" id="WP_062710586.1">
    <property type="nucleotide sequence ID" value="NZ_LLZG01000374.1"/>
</dbReference>
<reference evidence="3" key="1">
    <citation type="submission" date="2015-10" db="EMBL/GenBank/DDBJ databases">
        <authorList>
            <person name="Ju K.-S."/>
            <person name="Doroghazi J.R."/>
            <person name="Metcalf W.W."/>
        </authorList>
    </citation>
    <scope>NUCLEOTIDE SEQUENCE [LARGE SCALE GENOMIC DNA]</scope>
    <source>
        <strain evidence="3">NRRL 3151</strain>
    </source>
</reference>
<dbReference type="Pfam" id="PF13466">
    <property type="entry name" value="STAS_2"/>
    <property type="match status" value="1"/>
</dbReference>
<organism evidence="2 3">
    <name type="scientific">Streptomyces regalis</name>
    <dbReference type="NCBI Taxonomy" id="68262"/>
    <lineage>
        <taxon>Bacteria</taxon>
        <taxon>Bacillati</taxon>
        <taxon>Actinomycetota</taxon>
        <taxon>Actinomycetes</taxon>
        <taxon>Kitasatosporales</taxon>
        <taxon>Streptomycetaceae</taxon>
        <taxon>Streptomyces</taxon>
    </lineage>
</organism>
<dbReference type="Gene3D" id="3.30.750.24">
    <property type="entry name" value="STAS domain"/>
    <property type="match status" value="1"/>
</dbReference>
<evidence type="ECO:0000313" key="3">
    <source>
        <dbReference type="Proteomes" id="UP000053923"/>
    </source>
</evidence>
<evidence type="ECO:0000313" key="2">
    <source>
        <dbReference type="EMBL" id="KUL24773.1"/>
    </source>
</evidence>
<name>A0A101JDI5_9ACTN</name>
<dbReference type="EMBL" id="LLZG01000374">
    <property type="protein sequence ID" value="KUL24773.1"/>
    <property type="molecule type" value="Genomic_DNA"/>
</dbReference>
<feature type="domain" description="STAS" evidence="1">
    <location>
        <begin position="25"/>
        <end position="112"/>
    </location>
</feature>